<keyword evidence="1" id="KW-0472">Membrane</keyword>
<reference evidence="3" key="1">
    <citation type="journal article" date="2019" name="Int. J. Syst. Evol. Microbiol.">
        <title>The Global Catalogue of Microorganisms (GCM) 10K type strain sequencing project: providing services to taxonomists for standard genome sequencing and annotation.</title>
        <authorList>
            <consortium name="The Broad Institute Genomics Platform"/>
            <consortium name="The Broad Institute Genome Sequencing Center for Infectious Disease"/>
            <person name="Wu L."/>
            <person name="Ma J."/>
        </authorList>
    </citation>
    <scope>NUCLEOTIDE SEQUENCE [LARGE SCALE GENOMIC DNA]</scope>
    <source>
        <strain evidence="3">KCTC 42498</strain>
    </source>
</reference>
<evidence type="ECO:0000313" key="2">
    <source>
        <dbReference type="EMBL" id="MFD2512287.1"/>
    </source>
</evidence>
<dbReference type="EMBL" id="JBHULU010000001">
    <property type="protein sequence ID" value="MFD2512287.1"/>
    <property type="molecule type" value="Genomic_DNA"/>
</dbReference>
<proteinExistence type="predicted"/>
<dbReference type="RefSeq" id="WP_377502084.1">
    <property type="nucleotide sequence ID" value="NZ_JBHULU010000001.1"/>
</dbReference>
<gene>
    <name evidence="2" type="ORF">ACFSRY_00295</name>
</gene>
<sequence>MKTNYKTIDNLIDNPSEISEVIKNPQKYGMDFWDELSEQHKSYVVFAAAAGLLMYGLYLYRQGSQMGLEENNTNQGELSQGQQS</sequence>
<comment type="caution">
    <text evidence="2">The sequence shown here is derived from an EMBL/GenBank/DDBJ whole genome shotgun (WGS) entry which is preliminary data.</text>
</comment>
<keyword evidence="1" id="KW-0812">Transmembrane</keyword>
<feature type="transmembrane region" description="Helical" evidence="1">
    <location>
        <begin position="42"/>
        <end position="60"/>
    </location>
</feature>
<keyword evidence="1" id="KW-1133">Transmembrane helix</keyword>
<evidence type="ECO:0000256" key="1">
    <source>
        <dbReference type="SAM" id="Phobius"/>
    </source>
</evidence>
<protein>
    <submittedName>
        <fullName evidence="2">Uncharacterized protein</fullName>
    </submittedName>
</protein>
<organism evidence="2 3">
    <name type="scientific">Pontibacter locisalis</name>
    <dbReference type="NCBI Taxonomy" id="1719035"/>
    <lineage>
        <taxon>Bacteria</taxon>
        <taxon>Pseudomonadati</taxon>
        <taxon>Bacteroidota</taxon>
        <taxon>Cytophagia</taxon>
        <taxon>Cytophagales</taxon>
        <taxon>Hymenobacteraceae</taxon>
        <taxon>Pontibacter</taxon>
    </lineage>
</organism>
<keyword evidence="3" id="KW-1185">Reference proteome</keyword>
<accession>A0ABW5IFC5</accession>
<evidence type="ECO:0000313" key="3">
    <source>
        <dbReference type="Proteomes" id="UP001597544"/>
    </source>
</evidence>
<name>A0ABW5IFC5_9BACT</name>
<dbReference type="Proteomes" id="UP001597544">
    <property type="component" value="Unassembled WGS sequence"/>
</dbReference>